<dbReference type="GO" id="GO:0016018">
    <property type="term" value="F:cyclosporin A binding"/>
    <property type="evidence" value="ECO:0007669"/>
    <property type="project" value="TreeGrafter"/>
</dbReference>
<protein>
    <recommendedName>
        <fullName evidence="2">Peptidyl-prolyl cis-trans isomerase</fullName>
        <shortName evidence="2">PPIase</shortName>
        <ecNumber evidence="2">5.2.1.8</ecNumber>
    </recommendedName>
</protein>
<feature type="region of interest" description="Disordered" evidence="3">
    <location>
        <begin position="56"/>
        <end position="119"/>
    </location>
</feature>
<comment type="function">
    <text evidence="2">PPIases accelerate the folding of proteins. It catalyzes the cis-trans isomerization of proline imidic peptide bonds in oligopeptides.</text>
</comment>
<feature type="compositionally biased region" description="Basic residues" evidence="3">
    <location>
        <begin position="81"/>
        <end position="97"/>
    </location>
</feature>
<sequence length="119" mass="13008">MTVSNNPAGQIVMKLFAGTMPRTAENFRALCKGEKGVGSKGSKFRRVIPWFMCHSGDFTAGGGGGRSTRRSSPTRTSSRSTRGRGSCRWRTRGRGRTGRSSSYARTRRSGWTEARGGRD</sequence>
<keyword evidence="6" id="KW-1185">Reference proteome</keyword>
<dbReference type="Pfam" id="PF00160">
    <property type="entry name" value="Pro_isomerase"/>
    <property type="match status" value="1"/>
</dbReference>
<dbReference type="PROSITE" id="PS50072">
    <property type="entry name" value="CSA_PPIASE_2"/>
    <property type="match status" value="1"/>
</dbReference>
<evidence type="ECO:0000256" key="1">
    <source>
        <dbReference type="ARBA" id="ARBA00007365"/>
    </source>
</evidence>
<dbReference type="InterPro" id="IPR029000">
    <property type="entry name" value="Cyclophilin-like_dom_sf"/>
</dbReference>
<keyword evidence="2" id="KW-0697">Rotamase</keyword>
<gene>
    <name evidence="5" type="ORF">LITE_LOCUS3643</name>
</gene>
<dbReference type="AlphaFoldDB" id="A0AAV0HBI4"/>
<dbReference type="Proteomes" id="UP001154282">
    <property type="component" value="Unassembled WGS sequence"/>
</dbReference>
<feature type="domain" description="PPIase cyclophilin-type" evidence="4">
    <location>
        <begin position="1"/>
        <end position="119"/>
    </location>
</feature>
<dbReference type="GO" id="GO:0005886">
    <property type="term" value="C:plasma membrane"/>
    <property type="evidence" value="ECO:0007669"/>
    <property type="project" value="TreeGrafter"/>
</dbReference>
<organism evidence="5 6">
    <name type="scientific">Linum tenue</name>
    <dbReference type="NCBI Taxonomy" id="586396"/>
    <lineage>
        <taxon>Eukaryota</taxon>
        <taxon>Viridiplantae</taxon>
        <taxon>Streptophyta</taxon>
        <taxon>Embryophyta</taxon>
        <taxon>Tracheophyta</taxon>
        <taxon>Spermatophyta</taxon>
        <taxon>Magnoliopsida</taxon>
        <taxon>eudicotyledons</taxon>
        <taxon>Gunneridae</taxon>
        <taxon>Pentapetalae</taxon>
        <taxon>rosids</taxon>
        <taxon>fabids</taxon>
        <taxon>Malpighiales</taxon>
        <taxon>Linaceae</taxon>
        <taxon>Linum</taxon>
    </lineage>
</organism>
<accession>A0AAV0HBI4</accession>
<dbReference type="GO" id="GO:0006457">
    <property type="term" value="P:protein folding"/>
    <property type="evidence" value="ECO:0007669"/>
    <property type="project" value="TreeGrafter"/>
</dbReference>
<reference evidence="5" key="1">
    <citation type="submission" date="2022-08" db="EMBL/GenBank/DDBJ databases">
        <authorList>
            <person name="Gutierrez-Valencia J."/>
        </authorList>
    </citation>
    <scope>NUCLEOTIDE SEQUENCE</scope>
</reference>
<dbReference type="PRINTS" id="PR00153">
    <property type="entry name" value="CSAPPISMRASE"/>
</dbReference>
<comment type="caution">
    <text evidence="5">The sequence shown here is derived from an EMBL/GenBank/DDBJ whole genome shotgun (WGS) entry which is preliminary data.</text>
</comment>
<name>A0AAV0HBI4_9ROSI</name>
<dbReference type="EC" id="5.2.1.8" evidence="2"/>
<proteinExistence type="inferred from homology"/>
<dbReference type="GO" id="GO:0005829">
    <property type="term" value="C:cytosol"/>
    <property type="evidence" value="ECO:0007669"/>
    <property type="project" value="TreeGrafter"/>
</dbReference>
<dbReference type="InterPro" id="IPR002130">
    <property type="entry name" value="Cyclophilin-type_PPIase_dom"/>
</dbReference>
<evidence type="ECO:0000313" key="6">
    <source>
        <dbReference type="Proteomes" id="UP001154282"/>
    </source>
</evidence>
<dbReference type="PANTHER" id="PTHR11071">
    <property type="entry name" value="PEPTIDYL-PROLYL CIS-TRANS ISOMERASE"/>
    <property type="match status" value="1"/>
</dbReference>
<evidence type="ECO:0000256" key="3">
    <source>
        <dbReference type="SAM" id="MobiDB-lite"/>
    </source>
</evidence>
<dbReference type="PANTHER" id="PTHR11071:SF561">
    <property type="entry name" value="PEPTIDYL-PROLYL CIS-TRANS ISOMERASE D-RELATED"/>
    <property type="match status" value="1"/>
</dbReference>
<comment type="similarity">
    <text evidence="1 2">Belongs to the cyclophilin-type PPIase family.</text>
</comment>
<dbReference type="Gene3D" id="2.40.100.10">
    <property type="entry name" value="Cyclophilin-like"/>
    <property type="match status" value="1"/>
</dbReference>
<dbReference type="GO" id="GO:0003755">
    <property type="term" value="F:peptidyl-prolyl cis-trans isomerase activity"/>
    <property type="evidence" value="ECO:0007669"/>
    <property type="project" value="UniProtKB-UniRule"/>
</dbReference>
<comment type="catalytic activity">
    <reaction evidence="2">
        <text>[protein]-peptidylproline (omega=180) = [protein]-peptidylproline (omega=0)</text>
        <dbReference type="Rhea" id="RHEA:16237"/>
        <dbReference type="Rhea" id="RHEA-COMP:10747"/>
        <dbReference type="Rhea" id="RHEA-COMP:10748"/>
        <dbReference type="ChEBI" id="CHEBI:83833"/>
        <dbReference type="ChEBI" id="CHEBI:83834"/>
        <dbReference type="EC" id="5.2.1.8"/>
    </reaction>
</comment>
<keyword evidence="2" id="KW-0413">Isomerase</keyword>
<dbReference type="EMBL" id="CAMGYJ010000002">
    <property type="protein sequence ID" value="CAI0382671.1"/>
    <property type="molecule type" value="Genomic_DNA"/>
</dbReference>
<evidence type="ECO:0000313" key="5">
    <source>
        <dbReference type="EMBL" id="CAI0382671.1"/>
    </source>
</evidence>
<evidence type="ECO:0000256" key="2">
    <source>
        <dbReference type="RuleBase" id="RU363019"/>
    </source>
</evidence>
<evidence type="ECO:0000259" key="4">
    <source>
        <dbReference type="PROSITE" id="PS50072"/>
    </source>
</evidence>
<dbReference type="SUPFAM" id="SSF50891">
    <property type="entry name" value="Cyclophilin-like"/>
    <property type="match status" value="1"/>
</dbReference>
<feature type="compositionally biased region" description="Low complexity" evidence="3">
    <location>
        <begin position="70"/>
        <end position="80"/>
    </location>
</feature>